<accession>A0AAI8YTZ4</accession>
<dbReference type="InterPro" id="IPR057277">
    <property type="entry name" value="LysM_C"/>
</dbReference>
<gene>
    <name evidence="2" type="ORF">LECACI_7A001953</name>
</gene>
<organism evidence="2 3">
    <name type="scientific">Lecanosticta acicola</name>
    <dbReference type="NCBI Taxonomy" id="111012"/>
    <lineage>
        <taxon>Eukaryota</taxon>
        <taxon>Fungi</taxon>
        <taxon>Dikarya</taxon>
        <taxon>Ascomycota</taxon>
        <taxon>Pezizomycotina</taxon>
        <taxon>Dothideomycetes</taxon>
        <taxon>Dothideomycetidae</taxon>
        <taxon>Mycosphaerellales</taxon>
        <taxon>Mycosphaerellaceae</taxon>
        <taxon>Lecanosticta</taxon>
    </lineage>
</organism>
<feature type="domain" description="Secreted LysM effector LysM C-terminal" evidence="1">
    <location>
        <begin position="15"/>
        <end position="119"/>
    </location>
</feature>
<dbReference type="Pfam" id="PF25139">
    <property type="entry name" value="LysM14_C"/>
    <property type="match status" value="1"/>
</dbReference>
<evidence type="ECO:0000313" key="2">
    <source>
        <dbReference type="EMBL" id="CAK3869211.1"/>
    </source>
</evidence>
<name>A0AAI8YTZ4_9PEZI</name>
<evidence type="ECO:0000313" key="3">
    <source>
        <dbReference type="Proteomes" id="UP001296104"/>
    </source>
</evidence>
<comment type="caution">
    <text evidence="2">The sequence shown here is derived from an EMBL/GenBank/DDBJ whole genome shotgun (WGS) entry which is preliminary data.</text>
</comment>
<evidence type="ECO:0000259" key="1">
    <source>
        <dbReference type="Pfam" id="PF25139"/>
    </source>
</evidence>
<keyword evidence="3" id="KW-1185">Reference proteome</keyword>
<dbReference type="AlphaFoldDB" id="A0AAI8YTZ4"/>
<dbReference type="EMBL" id="CAVMBE010000008">
    <property type="protein sequence ID" value="CAK3869211.1"/>
    <property type="molecule type" value="Genomic_DNA"/>
</dbReference>
<protein>
    <recommendedName>
        <fullName evidence="1">Secreted LysM effector LysM C-terminal domain-containing protein</fullName>
    </recommendedName>
</protein>
<reference evidence="2" key="1">
    <citation type="submission" date="2023-11" db="EMBL/GenBank/DDBJ databases">
        <authorList>
            <person name="Alioto T."/>
            <person name="Alioto T."/>
            <person name="Gomez Garrido J."/>
        </authorList>
    </citation>
    <scope>NUCLEOTIDE SEQUENCE</scope>
</reference>
<dbReference type="Proteomes" id="UP001296104">
    <property type="component" value="Unassembled WGS sequence"/>
</dbReference>
<proteinExistence type="predicted"/>
<sequence>MNLILFFLPLTVSAWSIAFYTGENCEQDTSFNDVQYLGDTQSDCLIPGERGQDDVDHCTWYTNNGADSAVCTGPMDPQPQSWMFGSNGQPTPMCYVNYEEECDILEWEHVPVQGECYKIADLEAKPNGNPIHFRCFDGHNS</sequence>